<dbReference type="InterPro" id="IPR002052">
    <property type="entry name" value="DNA_methylase_N6_adenine_CS"/>
</dbReference>
<evidence type="ECO:0000256" key="1">
    <source>
        <dbReference type="ARBA" id="ARBA00022603"/>
    </source>
</evidence>
<protein>
    <submittedName>
        <fullName evidence="3">Ribosomal RNA small subunit methyltransferase D</fullName>
        <ecNumber evidence="3">2.1.1.171</ecNumber>
    </submittedName>
</protein>
<evidence type="ECO:0000313" key="3">
    <source>
        <dbReference type="EMBL" id="CAA2107107.1"/>
    </source>
</evidence>
<sequence>MRIVGGDLRGRRLATPKSDAIRPTSDRLREALFNVLAHAYDDAVAGARVLDLFAGTGALSFEALSREASYALLVDEGAEARGLIRENIDALGCAGKTRLFRRDATKLGPAGTSGTFTLVFCDPPYNRDLAPAALASASAGGWLAPGALVVVEEAAGANVALPPGFTELERRVYGDTALAFARFQA</sequence>
<dbReference type="PANTHER" id="PTHR43542">
    <property type="entry name" value="METHYLTRANSFERASE"/>
    <property type="match status" value="1"/>
</dbReference>
<accession>A0A679JM20</accession>
<dbReference type="Pfam" id="PF03602">
    <property type="entry name" value="Cons_hypoth95"/>
    <property type="match status" value="1"/>
</dbReference>
<dbReference type="Gene3D" id="3.40.50.150">
    <property type="entry name" value="Vaccinia Virus protein VP39"/>
    <property type="match status" value="1"/>
</dbReference>
<dbReference type="CDD" id="cd02440">
    <property type="entry name" value="AdoMet_MTases"/>
    <property type="match status" value="1"/>
</dbReference>
<reference evidence="3" key="1">
    <citation type="submission" date="2019-12" db="EMBL/GenBank/DDBJ databases">
        <authorList>
            <person name="Cremers G."/>
        </authorList>
    </citation>
    <scope>NUCLEOTIDE SEQUENCE</scope>
    <source>
        <strain evidence="3">Mbul1</strain>
    </source>
</reference>
<proteinExistence type="predicted"/>
<dbReference type="PIRSF" id="PIRSF004553">
    <property type="entry name" value="CHP00095"/>
    <property type="match status" value="1"/>
</dbReference>
<dbReference type="EC" id="2.1.1.171" evidence="3"/>
<evidence type="ECO:0000256" key="2">
    <source>
        <dbReference type="ARBA" id="ARBA00022679"/>
    </source>
</evidence>
<name>A0A679JM20_9HYPH</name>
<dbReference type="GO" id="GO:0003676">
    <property type="term" value="F:nucleic acid binding"/>
    <property type="evidence" value="ECO:0007669"/>
    <property type="project" value="InterPro"/>
</dbReference>
<dbReference type="NCBIfam" id="TIGR00095">
    <property type="entry name" value="16S rRNA (guanine(966)-N(2))-methyltransferase RsmD"/>
    <property type="match status" value="1"/>
</dbReference>
<gene>
    <name evidence="3" type="primary">rsmD</name>
    <name evidence="3" type="ORF">MBUL_03996</name>
</gene>
<keyword evidence="2 3" id="KW-0808">Transferase</keyword>
<organism evidence="3">
    <name type="scientific">Methylobacterium bullatum</name>
    <dbReference type="NCBI Taxonomy" id="570505"/>
    <lineage>
        <taxon>Bacteria</taxon>
        <taxon>Pseudomonadati</taxon>
        <taxon>Pseudomonadota</taxon>
        <taxon>Alphaproteobacteria</taxon>
        <taxon>Hyphomicrobiales</taxon>
        <taxon>Methylobacteriaceae</taxon>
        <taxon>Methylobacterium</taxon>
    </lineage>
</organism>
<dbReference type="InterPro" id="IPR029063">
    <property type="entry name" value="SAM-dependent_MTases_sf"/>
</dbReference>
<dbReference type="SUPFAM" id="SSF53335">
    <property type="entry name" value="S-adenosyl-L-methionine-dependent methyltransferases"/>
    <property type="match status" value="1"/>
</dbReference>
<keyword evidence="1 3" id="KW-0489">Methyltransferase</keyword>
<dbReference type="PANTHER" id="PTHR43542:SF1">
    <property type="entry name" value="METHYLTRANSFERASE"/>
    <property type="match status" value="1"/>
</dbReference>
<dbReference type="AlphaFoldDB" id="A0A679JM20"/>
<dbReference type="EMBL" id="LR743504">
    <property type="protein sequence ID" value="CAA2107107.1"/>
    <property type="molecule type" value="Genomic_DNA"/>
</dbReference>
<dbReference type="GO" id="GO:0052913">
    <property type="term" value="F:16S rRNA (guanine(966)-N(2))-methyltransferase activity"/>
    <property type="evidence" value="ECO:0007669"/>
    <property type="project" value="UniProtKB-EC"/>
</dbReference>
<dbReference type="PROSITE" id="PS00092">
    <property type="entry name" value="N6_MTASE"/>
    <property type="match status" value="1"/>
</dbReference>
<dbReference type="InterPro" id="IPR004398">
    <property type="entry name" value="RNA_MeTrfase_RsmD"/>
</dbReference>